<organism evidence="1 2">
    <name type="scientific">Candidatus Johnevansia muelleri</name>
    <dbReference type="NCBI Taxonomy" id="1495769"/>
    <lineage>
        <taxon>Bacteria</taxon>
        <taxon>Pseudomonadati</taxon>
        <taxon>Pseudomonadota</taxon>
        <taxon>Gammaproteobacteria</taxon>
        <taxon>Candidatus Johnevansiales</taxon>
        <taxon>Candidatus Johnevansiaceae</taxon>
        <taxon>Candidatus Johnevansia</taxon>
    </lineage>
</organism>
<dbReference type="GO" id="GO:0005840">
    <property type="term" value="C:ribosome"/>
    <property type="evidence" value="ECO:0007669"/>
    <property type="project" value="UniProtKB-KW"/>
</dbReference>
<dbReference type="EMBL" id="LM655252">
    <property type="protein sequence ID" value="CDZ16380.1"/>
    <property type="molecule type" value="Genomic_DNA"/>
</dbReference>
<keyword evidence="1" id="KW-0689">Ribosomal protein</keyword>
<dbReference type="Proteomes" id="UP000032420">
    <property type="component" value="Chromosome I"/>
</dbReference>
<keyword evidence="1" id="KW-0687">Ribonucleoprotein</keyword>
<protein>
    <submittedName>
        <fullName evidence="1">Putative 50S ribosomal protein L30</fullName>
    </submittedName>
</protein>
<proteinExistence type="predicted"/>
<dbReference type="HOGENOM" id="CLU_3372740_0_0_6"/>
<dbReference type="AlphaFoldDB" id="A0A078KHH3"/>
<keyword evidence="2" id="KW-1185">Reference proteome</keyword>
<sequence length="34" mass="4314">MNYYCKKKYRFLIIIMINHTVNLKYTNAIKFYHK</sequence>
<accession>A0A078KHH3</accession>
<evidence type="ECO:0000313" key="1">
    <source>
        <dbReference type="EMBL" id="CDZ16380.1"/>
    </source>
</evidence>
<dbReference type="KEGG" id="eme:CEM_112"/>
<evidence type="ECO:0000313" key="2">
    <source>
        <dbReference type="Proteomes" id="UP000032420"/>
    </source>
</evidence>
<name>A0A078KHH3_9GAMM</name>
<gene>
    <name evidence="1" type="primary">rpmD</name>
    <name evidence="1" type="ORF">CEM_112</name>
</gene>
<reference evidence="2" key="1">
    <citation type="submission" date="2014-07" db="EMBL/GenBank/DDBJ databases">
        <authorList>
            <person name="Santos-Garcia D."/>
        </authorList>
    </citation>
    <scope>NUCLEOTIDE SEQUENCE [LARGE SCALE GENOMIC DNA]</scope>
</reference>